<evidence type="ECO:0000313" key="2">
    <source>
        <dbReference type="EMBL" id="MEA5442161.1"/>
    </source>
</evidence>
<reference evidence="2 3" key="1">
    <citation type="submission" date="2023-12" db="EMBL/GenBank/DDBJ databases">
        <title>Baltic Sea Cyanobacteria.</title>
        <authorList>
            <person name="Delbaje E."/>
            <person name="Fewer D.P."/>
            <person name="Shishido T.K."/>
        </authorList>
    </citation>
    <scope>NUCLEOTIDE SEQUENCE [LARGE SCALE GENOMIC DNA]</scope>
    <source>
        <strain evidence="2 3">UHCC 0281</strain>
    </source>
</reference>
<accession>A0ABU5SUF8</accession>
<keyword evidence="1" id="KW-0812">Transmembrane</keyword>
<dbReference type="EMBL" id="JAYGHY010000014">
    <property type="protein sequence ID" value="MEA5442161.1"/>
    <property type="molecule type" value="Genomic_DNA"/>
</dbReference>
<evidence type="ECO:0008006" key="4">
    <source>
        <dbReference type="Google" id="ProtNLM"/>
    </source>
</evidence>
<comment type="caution">
    <text evidence="2">The sequence shown here is derived from an EMBL/GenBank/DDBJ whole genome shotgun (WGS) entry which is preliminary data.</text>
</comment>
<keyword evidence="1" id="KW-0472">Membrane</keyword>
<protein>
    <recommendedName>
        <fullName evidence="4">DUF4149 domain-containing protein</fullName>
    </recommendedName>
</protein>
<dbReference type="Proteomes" id="UP001302329">
    <property type="component" value="Unassembled WGS sequence"/>
</dbReference>
<feature type="transmembrane region" description="Helical" evidence="1">
    <location>
        <begin position="56"/>
        <end position="76"/>
    </location>
</feature>
<dbReference type="RefSeq" id="WP_323356251.1">
    <property type="nucleotide sequence ID" value="NZ_JAYGHY010000014.1"/>
</dbReference>
<sequence>MPDYSASREDHIASFGRLFAWSGGGLLLVFLGFVLVDSLPLQLLNPAWQLRFTNRMVNTSLLALVGFLLLHLGLYIEPANGFLRAQLATARQWAVIVVFAFLLLVPLQGFATWRALSQAQGNEAMQRTMLGERVTMIRQAIEAATSPEDLQARFSRLRAPRPQLPAAALSLPLGELKRSLLDELQKTETRATSRIGGPAPTDVWALGQGAARVSIAALGFAVAFAAGAQRPGASLTLLQQLSRRVDILLGRRAKPNRRAP</sequence>
<feature type="transmembrane region" description="Helical" evidence="1">
    <location>
        <begin position="96"/>
        <end position="116"/>
    </location>
</feature>
<evidence type="ECO:0000256" key="1">
    <source>
        <dbReference type="SAM" id="Phobius"/>
    </source>
</evidence>
<organism evidence="2 3">
    <name type="scientific">Cyanobium gracile UHCC 0281</name>
    <dbReference type="NCBI Taxonomy" id="3110309"/>
    <lineage>
        <taxon>Bacteria</taxon>
        <taxon>Bacillati</taxon>
        <taxon>Cyanobacteriota</taxon>
        <taxon>Cyanophyceae</taxon>
        <taxon>Synechococcales</taxon>
        <taxon>Prochlorococcaceae</taxon>
        <taxon>Cyanobium</taxon>
    </lineage>
</organism>
<evidence type="ECO:0000313" key="3">
    <source>
        <dbReference type="Proteomes" id="UP001302329"/>
    </source>
</evidence>
<keyword evidence="1" id="KW-1133">Transmembrane helix</keyword>
<name>A0ABU5SUF8_9CYAN</name>
<keyword evidence="3" id="KW-1185">Reference proteome</keyword>
<gene>
    <name evidence="2" type="ORF">VB739_06315</name>
</gene>
<feature type="transmembrane region" description="Helical" evidence="1">
    <location>
        <begin position="20"/>
        <end position="44"/>
    </location>
</feature>
<proteinExistence type="predicted"/>